<gene>
    <name evidence="1" type="ORF">BDM02DRAFT_1897564</name>
</gene>
<organism evidence="1 2">
    <name type="scientific">Thelephora ganbajun</name>
    <name type="common">Ganba fungus</name>
    <dbReference type="NCBI Taxonomy" id="370292"/>
    <lineage>
        <taxon>Eukaryota</taxon>
        <taxon>Fungi</taxon>
        <taxon>Dikarya</taxon>
        <taxon>Basidiomycota</taxon>
        <taxon>Agaricomycotina</taxon>
        <taxon>Agaricomycetes</taxon>
        <taxon>Thelephorales</taxon>
        <taxon>Thelephoraceae</taxon>
        <taxon>Thelephora</taxon>
    </lineage>
</organism>
<sequence>MERVHSGQSRAIIDPSHQGGQDHKGRDCTRPFRPFGYSSRTRGHVSTLFLLSLWIRFFLSFETLFRFFIYYLESTTPPTMLRASMGVAL</sequence>
<evidence type="ECO:0000313" key="2">
    <source>
        <dbReference type="Proteomes" id="UP000886501"/>
    </source>
</evidence>
<accession>A0ACB6ZUV3</accession>
<comment type="caution">
    <text evidence="1">The sequence shown here is derived from an EMBL/GenBank/DDBJ whole genome shotgun (WGS) entry which is preliminary data.</text>
</comment>
<reference evidence="1" key="2">
    <citation type="journal article" date="2020" name="Nat. Commun.">
        <title>Large-scale genome sequencing of mycorrhizal fungi provides insights into the early evolution of symbiotic traits.</title>
        <authorList>
            <person name="Miyauchi S."/>
            <person name="Kiss E."/>
            <person name="Kuo A."/>
            <person name="Drula E."/>
            <person name="Kohler A."/>
            <person name="Sanchez-Garcia M."/>
            <person name="Morin E."/>
            <person name="Andreopoulos B."/>
            <person name="Barry K.W."/>
            <person name="Bonito G."/>
            <person name="Buee M."/>
            <person name="Carver A."/>
            <person name="Chen C."/>
            <person name="Cichocki N."/>
            <person name="Clum A."/>
            <person name="Culley D."/>
            <person name="Crous P.W."/>
            <person name="Fauchery L."/>
            <person name="Girlanda M."/>
            <person name="Hayes R.D."/>
            <person name="Keri Z."/>
            <person name="LaButti K."/>
            <person name="Lipzen A."/>
            <person name="Lombard V."/>
            <person name="Magnuson J."/>
            <person name="Maillard F."/>
            <person name="Murat C."/>
            <person name="Nolan M."/>
            <person name="Ohm R.A."/>
            <person name="Pangilinan J."/>
            <person name="Pereira M.F."/>
            <person name="Perotto S."/>
            <person name="Peter M."/>
            <person name="Pfister S."/>
            <person name="Riley R."/>
            <person name="Sitrit Y."/>
            <person name="Stielow J.B."/>
            <person name="Szollosi G."/>
            <person name="Zifcakova L."/>
            <person name="Stursova M."/>
            <person name="Spatafora J.W."/>
            <person name="Tedersoo L."/>
            <person name="Vaario L.M."/>
            <person name="Yamada A."/>
            <person name="Yan M."/>
            <person name="Wang P."/>
            <person name="Xu J."/>
            <person name="Bruns T."/>
            <person name="Baldrian P."/>
            <person name="Vilgalys R."/>
            <person name="Dunand C."/>
            <person name="Henrissat B."/>
            <person name="Grigoriev I.V."/>
            <person name="Hibbett D."/>
            <person name="Nagy L.G."/>
            <person name="Martin F.M."/>
        </authorList>
    </citation>
    <scope>NUCLEOTIDE SEQUENCE</scope>
    <source>
        <strain evidence="1">P2</strain>
    </source>
</reference>
<protein>
    <submittedName>
        <fullName evidence="1">Uncharacterized protein</fullName>
    </submittedName>
</protein>
<reference evidence="1" key="1">
    <citation type="submission" date="2019-10" db="EMBL/GenBank/DDBJ databases">
        <authorList>
            <consortium name="DOE Joint Genome Institute"/>
            <person name="Kuo A."/>
            <person name="Miyauchi S."/>
            <person name="Kiss E."/>
            <person name="Drula E."/>
            <person name="Kohler A."/>
            <person name="Sanchez-Garcia M."/>
            <person name="Andreopoulos B."/>
            <person name="Barry K.W."/>
            <person name="Bonito G."/>
            <person name="Buee M."/>
            <person name="Carver A."/>
            <person name="Chen C."/>
            <person name="Cichocki N."/>
            <person name="Clum A."/>
            <person name="Culley D."/>
            <person name="Crous P.W."/>
            <person name="Fauchery L."/>
            <person name="Girlanda M."/>
            <person name="Hayes R."/>
            <person name="Keri Z."/>
            <person name="Labutti K."/>
            <person name="Lipzen A."/>
            <person name="Lombard V."/>
            <person name="Magnuson J."/>
            <person name="Maillard F."/>
            <person name="Morin E."/>
            <person name="Murat C."/>
            <person name="Nolan M."/>
            <person name="Ohm R."/>
            <person name="Pangilinan J."/>
            <person name="Pereira M."/>
            <person name="Perotto S."/>
            <person name="Peter M."/>
            <person name="Riley R."/>
            <person name="Sitrit Y."/>
            <person name="Stielow B."/>
            <person name="Szollosi G."/>
            <person name="Zifcakova L."/>
            <person name="Stursova M."/>
            <person name="Spatafora J.W."/>
            <person name="Tedersoo L."/>
            <person name="Vaario L.-M."/>
            <person name="Yamada A."/>
            <person name="Yan M."/>
            <person name="Wang P."/>
            <person name="Xu J."/>
            <person name="Bruns T."/>
            <person name="Baldrian P."/>
            <person name="Vilgalys R."/>
            <person name="Henrissat B."/>
            <person name="Grigoriev I.V."/>
            <person name="Hibbett D."/>
            <person name="Nagy L.G."/>
            <person name="Martin F.M."/>
        </authorList>
    </citation>
    <scope>NUCLEOTIDE SEQUENCE</scope>
    <source>
        <strain evidence="1">P2</strain>
    </source>
</reference>
<evidence type="ECO:0000313" key="1">
    <source>
        <dbReference type="EMBL" id="KAF9653324.1"/>
    </source>
</evidence>
<keyword evidence="2" id="KW-1185">Reference proteome</keyword>
<proteinExistence type="predicted"/>
<dbReference type="Proteomes" id="UP000886501">
    <property type="component" value="Unassembled WGS sequence"/>
</dbReference>
<name>A0ACB6ZUV3_THEGA</name>
<dbReference type="EMBL" id="MU117964">
    <property type="protein sequence ID" value="KAF9653324.1"/>
    <property type="molecule type" value="Genomic_DNA"/>
</dbReference>